<dbReference type="OrthoDB" id="6103242at2"/>
<reference evidence="1 2" key="1">
    <citation type="submission" date="2014-04" db="EMBL/GenBank/DDBJ databases">
        <title>Draft genome sequence of Photobacterium halotolerans S2753: a solonamide, ngercheumicin and holomycin producer.</title>
        <authorList>
            <person name="Machado H.R."/>
            <person name="Gram L."/>
        </authorList>
    </citation>
    <scope>NUCLEOTIDE SEQUENCE [LARGE SCALE GENOMIC DNA]</scope>
    <source>
        <strain evidence="1 2">S2753</strain>
    </source>
</reference>
<accession>A0A066RVM0</accession>
<dbReference type="STRING" id="1654360.EA58_02795"/>
<evidence type="ECO:0000313" key="2">
    <source>
        <dbReference type="Proteomes" id="UP000027192"/>
    </source>
</evidence>
<comment type="caution">
    <text evidence="1">The sequence shown here is derived from an EMBL/GenBank/DDBJ whole genome shotgun (WGS) entry which is preliminary data.</text>
</comment>
<protein>
    <submittedName>
        <fullName evidence="1">Uncharacterized protein</fullName>
    </submittedName>
</protein>
<gene>
    <name evidence="1" type="ORF">EA58_02795</name>
</gene>
<proteinExistence type="predicted"/>
<dbReference type="AlphaFoldDB" id="A0A066RVM0"/>
<name>A0A066RVM0_9GAMM</name>
<dbReference type="RefSeq" id="WP_036748637.1">
    <property type="nucleotide sequence ID" value="NZ_JAGSGC010000002.1"/>
</dbReference>
<keyword evidence="2" id="KW-1185">Reference proteome</keyword>
<sequence>MYKRNLKHSRVKNLFKFVSAKMNSVLLVEGSLEFDTCFHLEYSPHIQSFEAQPVGFFYQYLNRDCPYTPDFKIIEKGVIKYIEVKPWEKTLKEDFLLRFPAKQQKAAELGITLVLITEKQIRVNPVLNNLKALHRYSGFQSFTPLHTLFLSLVQRLGRVSINEAAKQLMIERPLILKTALSLISSGVISANLVNEELGLNSVVWSKSYES</sequence>
<organism evidence="1 2">
    <name type="scientific">Photobacterium galatheae</name>
    <dbReference type="NCBI Taxonomy" id="1654360"/>
    <lineage>
        <taxon>Bacteria</taxon>
        <taxon>Pseudomonadati</taxon>
        <taxon>Pseudomonadota</taxon>
        <taxon>Gammaproteobacteria</taxon>
        <taxon>Vibrionales</taxon>
        <taxon>Vibrionaceae</taxon>
        <taxon>Photobacterium</taxon>
    </lineage>
</organism>
<dbReference type="Proteomes" id="UP000027192">
    <property type="component" value="Unassembled WGS sequence"/>
</dbReference>
<evidence type="ECO:0000313" key="1">
    <source>
        <dbReference type="EMBL" id="KDM93136.1"/>
    </source>
</evidence>
<dbReference type="EMBL" id="JMIB01000004">
    <property type="protein sequence ID" value="KDM93136.1"/>
    <property type="molecule type" value="Genomic_DNA"/>
</dbReference>